<comment type="caution">
    <text evidence="1">The sequence shown here is derived from an EMBL/GenBank/DDBJ whole genome shotgun (WGS) entry which is preliminary data.</text>
</comment>
<reference evidence="1" key="1">
    <citation type="submission" date="2019-09" db="EMBL/GenBank/DDBJ databases">
        <authorList>
            <person name="Rodrigo-Torres L."/>
            <person name="Arahal R. D."/>
            <person name="Lucena T."/>
        </authorList>
    </citation>
    <scope>NUCLEOTIDE SEQUENCE</scope>
    <source>
        <strain evidence="1">ISS653</strain>
    </source>
</reference>
<dbReference type="Proteomes" id="UP000356253">
    <property type="component" value="Unassembled WGS sequence"/>
</dbReference>
<evidence type="ECO:0000313" key="1">
    <source>
        <dbReference type="EMBL" id="VVV00451.1"/>
    </source>
</evidence>
<name>A0AC61Y7I4_9FLAO</name>
<organism evidence="1 2">
    <name type="scientific">Mesonia oceanica</name>
    <dbReference type="NCBI Taxonomy" id="2687242"/>
    <lineage>
        <taxon>Bacteria</taxon>
        <taxon>Pseudomonadati</taxon>
        <taxon>Bacteroidota</taxon>
        <taxon>Flavobacteriia</taxon>
        <taxon>Flavobacteriales</taxon>
        <taxon>Flavobacteriaceae</taxon>
        <taxon>Mesonia</taxon>
    </lineage>
</organism>
<dbReference type="EMBL" id="CABVMM010000006">
    <property type="protein sequence ID" value="VVV00451.1"/>
    <property type="molecule type" value="Genomic_DNA"/>
</dbReference>
<gene>
    <name evidence="1" type="ORF">FVB9532_01722</name>
</gene>
<accession>A0AC61Y7I4</accession>
<protein>
    <submittedName>
        <fullName evidence="1">Uncharacterized protein</fullName>
    </submittedName>
</protein>
<sequence length="229" mass="26965">MEKITVKELVEFREKTSDKSKRNFAQKLKLRKPKEKVDGKKDGGGNYWSISNSCIQNVFKDKNEDYYDSKIEKVIQKKENEERQRYKIMYQRNIDILNNFKEFDILNLRPNNIQNFESIHKDQKIIPINNFPIYLNPNLIFTFERNGKIEIGGIILISQLDGYKKSQLGMFCEMLSMFLMSNFSENYQIAEDYCIAIDTFLSQTITYSDLSNGKIPSLIFSTIEDIKKL</sequence>
<proteinExistence type="predicted"/>
<keyword evidence="2" id="KW-1185">Reference proteome</keyword>
<evidence type="ECO:0000313" key="2">
    <source>
        <dbReference type="Proteomes" id="UP000356253"/>
    </source>
</evidence>